<evidence type="ECO:0000256" key="1">
    <source>
        <dbReference type="SAM" id="SignalP"/>
    </source>
</evidence>
<dbReference type="PANTHER" id="PTHR34387">
    <property type="entry name" value="SLR1258 PROTEIN"/>
    <property type="match status" value="1"/>
</dbReference>
<name>A0ABX2EPL9_9BURK</name>
<dbReference type="EMBL" id="JABRWJ010000008">
    <property type="protein sequence ID" value="NRF70528.1"/>
    <property type="molecule type" value="Genomic_DNA"/>
</dbReference>
<accession>A0ABX2EPL9</accession>
<sequence>MSVRSLIAVAALACAAAANAQQQVLVPPPQNVLSLAAQASAEVPQDLLSITLAVTREGADAAAVQSQLRQVLDAALNEARKAARPGQLDVRTGQFSLSPRYTNKGVLSGWSGRAELVLEGRDSGAISQLAGRLNGMPVAHVAHGLSREQREKAEAEVAAQAIQRFRQRAEEYARHFGFAGYSIREVNVGQADGIPPPQPMFRRAMMAQAGAVADESVPVEAGKATVTVTVSGSVQMSAR</sequence>
<comment type="caution">
    <text evidence="2">The sequence shown here is derived from an EMBL/GenBank/DDBJ whole genome shotgun (WGS) entry which is preliminary data.</text>
</comment>
<organism evidence="2 3">
    <name type="scientific">Pseudaquabacterium terrae</name>
    <dbReference type="NCBI Taxonomy" id="2732868"/>
    <lineage>
        <taxon>Bacteria</taxon>
        <taxon>Pseudomonadati</taxon>
        <taxon>Pseudomonadota</taxon>
        <taxon>Betaproteobacteria</taxon>
        <taxon>Burkholderiales</taxon>
        <taxon>Sphaerotilaceae</taxon>
        <taxon>Pseudaquabacterium</taxon>
    </lineage>
</organism>
<evidence type="ECO:0000313" key="2">
    <source>
        <dbReference type="EMBL" id="NRF70528.1"/>
    </source>
</evidence>
<evidence type="ECO:0000313" key="3">
    <source>
        <dbReference type="Proteomes" id="UP000737171"/>
    </source>
</evidence>
<proteinExistence type="predicted"/>
<dbReference type="PANTHER" id="PTHR34387:SF1">
    <property type="entry name" value="PERIPLASMIC IMMUNOGENIC PROTEIN"/>
    <property type="match status" value="1"/>
</dbReference>
<feature type="signal peptide" evidence="1">
    <location>
        <begin position="1"/>
        <end position="20"/>
    </location>
</feature>
<dbReference type="InterPro" id="IPR052022">
    <property type="entry name" value="26kDa_periplasmic_antigen"/>
</dbReference>
<keyword evidence="1" id="KW-0732">Signal</keyword>
<dbReference type="RefSeq" id="WP_173129736.1">
    <property type="nucleotide sequence ID" value="NZ_JABRWJ010000008.1"/>
</dbReference>
<dbReference type="InterPro" id="IPR007497">
    <property type="entry name" value="SIMPL/DUF541"/>
</dbReference>
<reference evidence="2 3" key="1">
    <citation type="submission" date="2020-05" db="EMBL/GenBank/DDBJ databases">
        <title>Aquincola sp. isolate from soil.</title>
        <authorList>
            <person name="Han J."/>
            <person name="Kim D.-U."/>
        </authorList>
    </citation>
    <scope>NUCLEOTIDE SEQUENCE [LARGE SCALE GENOMIC DNA]</scope>
    <source>
        <strain evidence="2 3">S2</strain>
    </source>
</reference>
<feature type="chain" id="PRO_5047190396" evidence="1">
    <location>
        <begin position="21"/>
        <end position="239"/>
    </location>
</feature>
<keyword evidence="3" id="KW-1185">Reference proteome</keyword>
<dbReference type="Gene3D" id="3.30.110.170">
    <property type="entry name" value="Protein of unknown function (DUF541), domain 1"/>
    <property type="match status" value="1"/>
</dbReference>
<gene>
    <name evidence="2" type="ORF">HLB44_26320</name>
</gene>
<dbReference type="Gene3D" id="3.30.70.2970">
    <property type="entry name" value="Protein of unknown function (DUF541), domain 2"/>
    <property type="match status" value="1"/>
</dbReference>
<dbReference type="Proteomes" id="UP000737171">
    <property type="component" value="Unassembled WGS sequence"/>
</dbReference>
<protein>
    <submittedName>
        <fullName evidence="2">SIMPL domain-containing protein</fullName>
    </submittedName>
</protein>
<dbReference type="Pfam" id="PF04402">
    <property type="entry name" value="SIMPL"/>
    <property type="match status" value="1"/>
</dbReference>